<feature type="domain" description="SHSP" evidence="3">
    <location>
        <begin position="27"/>
        <end position="130"/>
    </location>
</feature>
<comment type="caution">
    <text evidence="4">The sequence shown here is derived from an EMBL/GenBank/DDBJ whole genome shotgun (WGS) entry which is preliminary data.</text>
</comment>
<dbReference type="AlphaFoldDB" id="A0A922AHA5"/>
<evidence type="ECO:0000256" key="2">
    <source>
        <dbReference type="RuleBase" id="RU003616"/>
    </source>
</evidence>
<accession>A0A922AHA5</accession>
<dbReference type="Pfam" id="PF00011">
    <property type="entry name" value="HSP20"/>
    <property type="match status" value="1"/>
</dbReference>
<protein>
    <recommendedName>
        <fullName evidence="3">SHSP domain-containing protein</fullName>
    </recommendedName>
</protein>
<gene>
    <name evidence="4" type="ORF">I3842_13G083300</name>
</gene>
<evidence type="ECO:0000313" key="4">
    <source>
        <dbReference type="EMBL" id="KAG6681259.1"/>
    </source>
</evidence>
<evidence type="ECO:0000313" key="5">
    <source>
        <dbReference type="Proteomes" id="UP000811246"/>
    </source>
</evidence>
<name>A0A922AHA5_CARIL</name>
<evidence type="ECO:0000259" key="3">
    <source>
        <dbReference type="PROSITE" id="PS01031"/>
    </source>
</evidence>
<organism evidence="4 5">
    <name type="scientific">Carya illinoinensis</name>
    <name type="common">Pecan</name>
    <dbReference type="NCBI Taxonomy" id="32201"/>
    <lineage>
        <taxon>Eukaryota</taxon>
        <taxon>Viridiplantae</taxon>
        <taxon>Streptophyta</taxon>
        <taxon>Embryophyta</taxon>
        <taxon>Tracheophyta</taxon>
        <taxon>Spermatophyta</taxon>
        <taxon>Magnoliopsida</taxon>
        <taxon>eudicotyledons</taxon>
        <taxon>Gunneridae</taxon>
        <taxon>Pentapetalae</taxon>
        <taxon>rosids</taxon>
        <taxon>fabids</taxon>
        <taxon>Fagales</taxon>
        <taxon>Juglandaceae</taxon>
        <taxon>Carya</taxon>
    </lineage>
</organism>
<dbReference type="InterPro" id="IPR002068">
    <property type="entry name" value="A-crystallin/Hsp20_dom"/>
</dbReference>
<sequence>MIVLKVTYIGNNYGGDSSILTEPHWFPLQGDARHQIESLMYWQETTLVLDARVAGYNNEKVRVQFRDKRVLFIIAECPSCGRFMKRIQLPEDVNVKQTKTVVADGMLKIIMPKGNVYQPQIKLRNNSAIASVSGGRRGCFFW</sequence>
<reference evidence="4" key="1">
    <citation type="submission" date="2021-01" db="EMBL/GenBank/DDBJ databases">
        <authorList>
            <person name="Lovell J.T."/>
            <person name="Bentley N."/>
            <person name="Bhattarai G."/>
            <person name="Jenkins J.W."/>
            <person name="Sreedasyam A."/>
            <person name="Alarcon Y."/>
            <person name="Bock C."/>
            <person name="Boston L."/>
            <person name="Carlson J."/>
            <person name="Cervantes K."/>
            <person name="Clermont K."/>
            <person name="Krom N."/>
            <person name="Kubenka K."/>
            <person name="Mamidi S."/>
            <person name="Mattison C."/>
            <person name="Monteros M."/>
            <person name="Pisani C."/>
            <person name="Plott C."/>
            <person name="Rajasekar S."/>
            <person name="Rhein H.S."/>
            <person name="Rohla C."/>
            <person name="Song M."/>
            <person name="Hilaire R.S."/>
            <person name="Shu S."/>
            <person name="Wells L."/>
            <person name="Wang X."/>
            <person name="Webber J."/>
            <person name="Heerema R.J."/>
            <person name="Klein P."/>
            <person name="Conner P."/>
            <person name="Grauke L."/>
            <person name="Grimwood J."/>
            <person name="Schmutz J."/>
            <person name="Randall J.J."/>
        </authorList>
    </citation>
    <scope>NUCLEOTIDE SEQUENCE</scope>
    <source>
        <tissue evidence="4">Leaf</tissue>
    </source>
</reference>
<comment type="similarity">
    <text evidence="1 2">Belongs to the small heat shock protein (HSP20) family.</text>
</comment>
<dbReference type="Proteomes" id="UP000811246">
    <property type="component" value="Chromosome 13"/>
</dbReference>
<proteinExistence type="inferred from homology"/>
<evidence type="ECO:0000256" key="1">
    <source>
        <dbReference type="PROSITE-ProRule" id="PRU00285"/>
    </source>
</evidence>
<dbReference type="PROSITE" id="PS01031">
    <property type="entry name" value="SHSP"/>
    <property type="match status" value="1"/>
</dbReference>
<dbReference type="EMBL" id="CM031837">
    <property type="protein sequence ID" value="KAG6681259.1"/>
    <property type="molecule type" value="Genomic_DNA"/>
</dbReference>